<protein>
    <submittedName>
        <fullName evidence="1">Uncharacterized protein</fullName>
    </submittedName>
</protein>
<evidence type="ECO:0000313" key="1">
    <source>
        <dbReference type="EMBL" id="BBN48318.1"/>
    </source>
</evidence>
<proteinExistence type="predicted"/>
<evidence type="ECO:0000313" key="2">
    <source>
        <dbReference type="Proteomes" id="UP000327362"/>
    </source>
</evidence>
<reference evidence="1 2" key="1">
    <citation type="submission" date="2019-09" db="EMBL/GenBank/DDBJ databases">
        <title>Complete genome sequence of Mycobacterium avium subsp. hominissuis strain JP-H-1.</title>
        <authorList>
            <person name="Kinoshita Y."/>
            <person name="Niwa H."/>
            <person name="Uchida-Fujii E."/>
            <person name="Nukada T."/>
        </authorList>
    </citation>
    <scope>NUCLEOTIDE SEQUENCE [LARGE SCALE GENOMIC DNA]</scope>
    <source>
        <strain evidence="1 2">JP-H-1</strain>
    </source>
</reference>
<dbReference type="EMBL" id="AP020326">
    <property type="protein sequence ID" value="BBN48318.1"/>
    <property type="molecule type" value="Genomic_DNA"/>
</dbReference>
<dbReference type="Proteomes" id="UP000327362">
    <property type="component" value="Chromosome"/>
</dbReference>
<gene>
    <name evidence="1" type="ORF">JPH1_27930</name>
</gene>
<dbReference type="AlphaFoldDB" id="A0AAI8X332"/>
<organism evidence="1 2">
    <name type="scientific">Mycobacterium avium subsp. hominissuis</name>
    <dbReference type="NCBI Taxonomy" id="439334"/>
    <lineage>
        <taxon>Bacteria</taxon>
        <taxon>Bacillati</taxon>
        <taxon>Actinomycetota</taxon>
        <taxon>Actinomycetes</taxon>
        <taxon>Mycobacteriales</taxon>
        <taxon>Mycobacteriaceae</taxon>
        <taxon>Mycobacterium</taxon>
        <taxon>Mycobacterium avium complex (MAC)</taxon>
    </lineage>
</organism>
<accession>A0AAI8X332</accession>
<sequence length="107" mass="10498">MGSPDCCRFCSALVSQVNGPVCEALLLEACVAACDVPADNACGVASCEDVLAAVCAVLPAGWAIAWLTAAAWSDSPSGAVVFGGAAKGLKVDAVCDAAAYPYIAAAS</sequence>
<name>A0AAI8X332_MYCAV</name>